<dbReference type="InterPro" id="IPR036890">
    <property type="entry name" value="HATPase_C_sf"/>
</dbReference>
<accession>A0A417Z7W1</accession>
<dbReference type="GO" id="GO:0016020">
    <property type="term" value="C:membrane"/>
    <property type="evidence" value="ECO:0007669"/>
    <property type="project" value="InterPro"/>
</dbReference>
<keyword evidence="10" id="KW-0812">Transmembrane</keyword>
<feature type="transmembrane region" description="Helical" evidence="10">
    <location>
        <begin position="58"/>
        <end position="77"/>
    </location>
</feature>
<evidence type="ECO:0000256" key="5">
    <source>
        <dbReference type="ARBA" id="ARBA00022741"/>
    </source>
</evidence>
<dbReference type="Pfam" id="PF02518">
    <property type="entry name" value="HATPase_c"/>
    <property type="match status" value="1"/>
</dbReference>
<evidence type="ECO:0000256" key="2">
    <source>
        <dbReference type="ARBA" id="ARBA00012438"/>
    </source>
</evidence>
<proteinExistence type="predicted"/>
<evidence type="ECO:0000256" key="10">
    <source>
        <dbReference type="SAM" id="Phobius"/>
    </source>
</evidence>
<dbReference type="CDD" id="cd16917">
    <property type="entry name" value="HATPase_UhpB-NarQ-NarX-like"/>
    <property type="match status" value="1"/>
</dbReference>
<dbReference type="GO" id="GO:0005524">
    <property type="term" value="F:ATP binding"/>
    <property type="evidence" value="ECO:0007669"/>
    <property type="project" value="UniProtKB-KW"/>
</dbReference>
<dbReference type="EC" id="2.7.13.3" evidence="2"/>
<keyword evidence="8" id="KW-0902">Two-component regulatory system</keyword>
<feature type="transmembrane region" description="Helical" evidence="10">
    <location>
        <begin position="107"/>
        <end position="124"/>
    </location>
</feature>
<evidence type="ECO:0000256" key="7">
    <source>
        <dbReference type="ARBA" id="ARBA00022840"/>
    </source>
</evidence>
<dbReference type="GO" id="GO:0000155">
    <property type="term" value="F:phosphorelay sensor kinase activity"/>
    <property type="evidence" value="ECO:0007669"/>
    <property type="project" value="InterPro"/>
</dbReference>
<evidence type="ECO:0000256" key="9">
    <source>
        <dbReference type="SAM" id="MobiDB-lite"/>
    </source>
</evidence>
<keyword evidence="4" id="KW-0808">Transferase</keyword>
<dbReference type="PANTHER" id="PTHR24421:SF10">
    <property type="entry name" value="NITRATE_NITRITE SENSOR PROTEIN NARQ"/>
    <property type="match status" value="1"/>
</dbReference>
<feature type="transmembrane region" description="Helical" evidence="10">
    <location>
        <begin position="173"/>
        <end position="200"/>
    </location>
</feature>
<evidence type="ECO:0000256" key="6">
    <source>
        <dbReference type="ARBA" id="ARBA00022777"/>
    </source>
</evidence>
<evidence type="ECO:0000256" key="3">
    <source>
        <dbReference type="ARBA" id="ARBA00022553"/>
    </source>
</evidence>
<comment type="caution">
    <text evidence="12">The sequence shown here is derived from an EMBL/GenBank/DDBJ whole genome shotgun (WGS) entry which is preliminary data.</text>
</comment>
<dbReference type="SMART" id="SM00387">
    <property type="entry name" value="HATPase_c"/>
    <property type="match status" value="1"/>
</dbReference>
<dbReference type="Gene3D" id="3.30.565.10">
    <property type="entry name" value="Histidine kinase-like ATPase, C-terminal domain"/>
    <property type="match status" value="1"/>
</dbReference>
<protein>
    <recommendedName>
        <fullName evidence="2">histidine kinase</fullName>
        <ecNumber evidence="2">2.7.13.3</ecNumber>
    </recommendedName>
</protein>
<sequence>MRSTLGRVKQFFGLDDEWVRRRPDAWLRRDVLIAILFFLGALLGLEVWRALGFSADSLWPRWALYLSAAIGAGPLVLRRRFPVTVMLVTAAHMFVMGLTQVPVMSSIAMQGVYFFAIFTALAWAPDRKLVTLAAAGLVLFMFGWLSVQWSVAAMNDDLLDSYNAQPAKARDPWFGATAAAVLQGLMINVLYFATAVGAGANSWRGARARAFAHQQAQTITRQAGQLTEQAVVEERLRIARELHDVVAHHVAAIGIQAAAARKVMVKDPERATDSLSNVEASSREAVTQMRTLLGTLRADGQHTANGSGEPTNGAARAPEPGLNDVAALVAGVRTPTFDVRLDDLVDVDVPANVGHSIYRTVQEALANVQRHSTATAATVTLRAGGEGNGRYVEVEVLDDGRPRAGTSGSGLGLLGMRERVRAHHGSAEIGPRLTGGYRVRVRLPLAASTRNKETP</sequence>
<keyword evidence="3" id="KW-0597">Phosphoprotein</keyword>
<evidence type="ECO:0000259" key="11">
    <source>
        <dbReference type="SMART" id="SM00387"/>
    </source>
</evidence>
<dbReference type="GO" id="GO:0046983">
    <property type="term" value="F:protein dimerization activity"/>
    <property type="evidence" value="ECO:0007669"/>
    <property type="project" value="InterPro"/>
</dbReference>
<dbReference type="Proteomes" id="UP000285376">
    <property type="component" value="Unassembled WGS sequence"/>
</dbReference>
<dbReference type="EMBL" id="QWLM01000004">
    <property type="protein sequence ID" value="RHW46722.1"/>
    <property type="molecule type" value="Genomic_DNA"/>
</dbReference>
<gene>
    <name evidence="12" type="ORF">D1832_05715</name>
</gene>
<evidence type="ECO:0000256" key="1">
    <source>
        <dbReference type="ARBA" id="ARBA00000085"/>
    </source>
</evidence>
<keyword evidence="6 12" id="KW-0418">Kinase</keyword>
<organism evidence="12 13">
    <name type="scientific">Dermacoccus abyssi</name>
    <dbReference type="NCBI Taxonomy" id="322596"/>
    <lineage>
        <taxon>Bacteria</taxon>
        <taxon>Bacillati</taxon>
        <taxon>Actinomycetota</taxon>
        <taxon>Actinomycetes</taxon>
        <taxon>Micrococcales</taxon>
        <taxon>Dermacoccaceae</taxon>
        <taxon>Dermacoccus</taxon>
    </lineage>
</organism>
<dbReference type="PANTHER" id="PTHR24421">
    <property type="entry name" value="NITRATE/NITRITE SENSOR PROTEIN NARX-RELATED"/>
    <property type="match status" value="1"/>
</dbReference>
<evidence type="ECO:0000256" key="4">
    <source>
        <dbReference type="ARBA" id="ARBA00022679"/>
    </source>
</evidence>
<keyword evidence="10" id="KW-1133">Transmembrane helix</keyword>
<keyword evidence="10" id="KW-0472">Membrane</keyword>
<feature type="transmembrane region" description="Helical" evidence="10">
    <location>
        <begin position="84"/>
        <end position="101"/>
    </location>
</feature>
<dbReference type="AlphaFoldDB" id="A0A417Z7W1"/>
<dbReference type="SUPFAM" id="SSF55874">
    <property type="entry name" value="ATPase domain of HSP90 chaperone/DNA topoisomerase II/histidine kinase"/>
    <property type="match status" value="1"/>
</dbReference>
<evidence type="ECO:0000313" key="12">
    <source>
        <dbReference type="EMBL" id="RHW46722.1"/>
    </source>
</evidence>
<comment type="catalytic activity">
    <reaction evidence="1">
        <text>ATP + protein L-histidine = ADP + protein N-phospho-L-histidine.</text>
        <dbReference type="EC" id="2.7.13.3"/>
    </reaction>
</comment>
<reference evidence="12 13" key="1">
    <citation type="submission" date="2018-08" db="EMBL/GenBank/DDBJ databases">
        <title>Whole genome sequence analysis of Dermacoccus abyssi bacteria isolated from Deep Mariana trench Micromonospora spp reveals genes involved in the environmental adaptation and production of secondary metabolites.</title>
        <authorList>
            <person name="Abdel-Mageed W.M."/>
            <person name="Lehri B."/>
            <person name="Nouioui I."/>
            <person name="Goodfellow I."/>
            <person name="Jaspars M."/>
            <person name="Karlyshev A."/>
        </authorList>
    </citation>
    <scope>NUCLEOTIDE SEQUENCE [LARGE SCALE GENOMIC DNA]</scope>
    <source>
        <strain evidence="12 13">MT1.1</strain>
    </source>
</reference>
<name>A0A417Z7W1_9MICO</name>
<dbReference type="Pfam" id="PF07730">
    <property type="entry name" value="HisKA_3"/>
    <property type="match status" value="1"/>
</dbReference>
<dbReference type="Gene3D" id="1.20.5.1930">
    <property type="match status" value="1"/>
</dbReference>
<dbReference type="InterPro" id="IPR003594">
    <property type="entry name" value="HATPase_dom"/>
</dbReference>
<keyword evidence="7" id="KW-0067">ATP-binding</keyword>
<feature type="transmembrane region" description="Helical" evidence="10">
    <location>
        <begin position="31"/>
        <end position="52"/>
    </location>
</feature>
<keyword evidence="5" id="KW-0547">Nucleotide-binding</keyword>
<dbReference type="InterPro" id="IPR011712">
    <property type="entry name" value="Sig_transdc_His_kin_sub3_dim/P"/>
</dbReference>
<evidence type="ECO:0000313" key="13">
    <source>
        <dbReference type="Proteomes" id="UP000285376"/>
    </source>
</evidence>
<evidence type="ECO:0000256" key="8">
    <source>
        <dbReference type="ARBA" id="ARBA00023012"/>
    </source>
</evidence>
<feature type="domain" description="Histidine kinase/HSP90-like ATPase" evidence="11">
    <location>
        <begin position="352"/>
        <end position="447"/>
    </location>
</feature>
<feature type="transmembrane region" description="Helical" evidence="10">
    <location>
        <begin position="131"/>
        <end position="153"/>
    </location>
</feature>
<dbReference type="InterPro" id="IPR050482">
    <property type="entry name" value="Sensor_HK_TwoCompSys"/>
</dbReference>
<feature type="region of interest" description="Disordered" evidence="9">
    <location>
        <begin position="299"/>
        <end position="319"/>
    </location>
</feature>